<feature type="active site" evidence="8">
    <location>
        <position position="236"/>
    </location>
</feature>
<dbReference type="GO" id="GO:0005737">
    <property type="term" value="C:cytoplasm"/>
    <property type="evidence" value="ECO:0007669"/>
    <property type="project" value="TreeGrafter"/>
</dbReference>
<evidence type="ECO:0000256" key="4">
    <source>
        <dbReference type="ARBA" id="ARBA00022737"/>
    </source>
</evidence>
<evidence type="ECO:0000313" key="13">
    <source>
        <dbReference type="Proteomes" id="UP000316079"/>
    </source>
</evidence>
<proteinExistence type="inferred from homology"/>
<dbReference type="PROSITE" id="PS50203">
    <property type="entry name" value="CALPAIN_CAT"/>
    <property type="match status" value="1"/>
</dbReference>
<dbReference type="EMBL" id="SRMA01025613">
    <property type="protein sequence ID" value="TRY92477.1"/>
    <property type="molecule type" value="Genomic_DNA"/>
</dbReference>
<name>A0A553QRB6_9TELE</name>
<keyword evidence="3" id="KW-0479">Metal-binding</keyword>
<feature type="active site" evidence="8">
    <location>
        <position position="260"/>
    </location>
</feature>
<dbReference type="InterPro" id="IPR036213">
    <property type="entry name" value="Calpain_III_sf"/>
</dbReference>
<dbReference type="Gene3D" id="3.90.70.10">
    <property type="entry name" value="Cysteine proteinases"/>
    <property type="match status" value="1"/>
</dbReference>
<dbReference type="InterPro" id="IPR022682">
    <property type="entry name" value="Calpain_domain_III"/>
</dbReference>
<evidence type="ECO:0000313" key="12">
    <source>
        <dbReference type="EMBL" id="TRY92477.1"/>
    </source>
</evidence>
<dbReference type="InterPro" id="IPR054069">
    <property type="entry name" value="CAPN3/13-like_C_EFh"/>
</dbReference>
<feature type="domain" description="Calpain catalytic" evidence="10">
    <location>
        <begin position="113"/>
        <end position="317"/>
    </location>
</feature>
<protein>
    <recommendedName>
        <fullName evidence="14">Calpain catalytic domain-containing protein</fullName>
    </recommendedName>
</protein>
<dbReference type="Gene3D" id="2.60.120.380">
    <property type="match status" value="1"/>
</dbReference>
<comment type="similarity">
    <text evidence="1">Belongs to the peptidase C2 family.</text>
</comment>
<dbReference type="SMART" id="SM00720">
    <property type="entry name" value="calpain_III"/>
    <property type="match status" value="1"/>
</dbReference>
<dbReference type="CDD" id="cd16195">
    <property type="entry name" value="EFh_PEF_CAPN13_14"/>
    <property type="match status" value="1"/>
</dbReference>
<dbReference type="GO" id="GO:0006508">
    <property type="term" value="P:proteolysis"/>
    <property type="evidence" value="ECO:0007669"/>
    <property type="project" value="UniProtKB-KW"/>
</dbReference>
<feature type="domain" description="EF-hand" evidence="11">
    <location>
        <begin position="563"/>
        <end position="598"/>
    </location>
</feature>
<dbReference type="Gene3D" id="1.10.238.10">
    <property type="entry name" value="EF-hand"/>
    <property type="match status" value="1"/>
</dbReference>
<dbReference type="InterPro" id="IPR022683">
    <property type="entry name" value="Calpain_III"/>
</dbReference>
<dbReference type="AlphaFoldDB" id="A0A553QRB6"/>
<keyword evidence="2" id="KW-0645">Protease</keyword>
<keyword evidence="6" id="KW-0788">Thiol protease</keyword>
<comment type="caution">
    <text evidence="12">The sequence shown here is derived from an EMBL/GenBank/DDBJ whole genome shotgun (WGS) entry which is preliminary data.</text>
</comment>
<dbReference type="GO" id="GO:0005509">
    <property type="term" value="F:calcium ion binding"/>
    <property type="evidence" value="ECO:0007669"/>
    <property type="project" value="InterPro"/>
</dbReference>
<evidence type="ECO:0000256" key="3">
    <source>
        <dbReference type="ARBA" id="ARBA00022723"/>
    </source>
</evidence>
<evidence type="ECO:0008006" key="14">
    <source>
        <dbReference type="Google" id="ProtNLM"/>
    </source>
</evidence>
<dbReference type="PROSITE" id="PS00018">
    <property type="entry name" value="EF_HAND_1"/>
    <property type="match status" value="1"/>
</dbReference>
<gene>
    <name evidence="12" type="ORF">DNTS_028183</name>
</gene>
<sequence>MIHDACSRILSERNLREGRGSPSDPERFLDQDFQRLKQSCLKQRLRFTDNLFPPEMKSIGLGSLTREDLQRVVWRRPHGTAGFWHRLELSPFRRILWRWLFKTNKRSQLIMQEFSISGFGSWVDVVIDDKLPTIDNHLIFVQSRQMNEFWPALLEKAYAKVCGSYADMDAGNISDALMDFTGGPHMSIKLSEASEKLWDVIRRAGQSQSLMGCGTSGGSSGVMQNKVLANGLVEKHAYTVTGVTEVVCRGRPVKLVRIFNPWGHGEWNRDWSDRSPLWELVRPEDQKYNVVLDNGEFWMSMEDFCKNFSDLDICCTDVNVLIGSASSSWKTEVHKGQWLIGTTAGGCSNNIESFSKNPQFRVTLKETVEDPIEAKCPNLLVSLVQKSDKRNRHLATNFHIGFNIYQLKDQQDKFPSSFFKINPIGKSKSFLNAREVMEFFRLKAGDYLIVPSTFNPNEASSFILNVYSKTETIIQDSSGYGMTRKKMISRDSDETFQLFLQYADKFGEIDAERLQKLLNENLYPGRTRNTGGFSLDLCRSLVALMDLSVTGSLSEFECLRLWKRAVLLKDIFYDMDVSETGSLSLNELRNALQVTGFVLSDSMLNLMALRYRDSSGEISLENFVMLILRMDCMAKTFKRLAAGGTDVELGENEWMHLTMYS</sequence>
<dbReference type="FunFam" id="3.90.70.10:FF:000054">
    <property type="entry name" value="Calpain 14"/>
    <property type="match status" value="1"/>
</dbReference>
<dbReference type="OrthoDB" id="424753at2759"/>
<evidence type="ECO:0000256" key="7">
    <source>
        <dbReference type="ARBA" id="ARBA00022837"/>
    </source>
</evidence>
<dbReference type="InterPro" id="IPR022684">
    <property type="entry name" value="Calpain_cysteine_protease"/>
</dbReference>
<dbReference type="CDD" id="cd00214">
    <property type="entry name" value="Calpain_III"/>
    <property type="match status" value="1"/>
</dbReference>
<dbReference type="InterPro" id="IPR018247">
    <property type="entry name" value="EF_Hand_1_Ca_BS"/>
</dbReference>
<dbReference type="Pfam" id="PF00648">
    <property type="entry name" value="Peptidase_C2"/>
    <property type="match status" value="1"/>
</dbReference>
<evidence type="ECO:0000256" key="1">
    <source>
        <dbReference type="ARBA" id="ARBA00007623"/>
    </source>
</evidence>
<keyword evidence="7" id="KW-0106">Calcium</keyword>
<keyword evidence="13" id="KW-1185">Reference proteome</keyword>
<dbReference type="SUPFAM" id="SSF49758">
    <property type="entry name" value="Calpain large subunit, middle domain (domain III)"/>
    <property type="match status" value="1"/>
</dbReference>
<dbReference type="PANTHER" id="PTHR10183:SF302">
    <property type="entry name" value="CALPAIN-14"/>
    <property type="match status" value="1"/>
</dbReference>
<dbReference type="FunFam" id="2.60.120.380:FF:000001">
    <property type="entry name" value="Calpain-1 catalytic subunit"/>
    <property type="match status" value="1"/>
</dbReference>
<evidence type="ECO:0000256" key="9">
    <source>
        <dbReference type="PROSITE-ProRule" id="PRU00239"/>
    </source>
</evidence>
<organism evidence="12 13">
    <name type="scientific">Danionella cerebrum</name>
    <dbReference type="NCBI Taxonomy" id="2873325"/>
    <lineage>
        <taxon>Eukaryota</taxon>
        <taxon>Metazoa</taxon>
        <taxon>Chordata</taxon>
        <taxon>Craniata</taxon>
        <taxon>Vertebrata</taxon>
        <taxon>Euteleostomi</taxon>
        <taxon>Actinopterygii</taxon>
        <taxon>Neopterygii</taxon>
        <taxon>Teleostei</taxon>
        <taxon>Ostariophysi</taxon>
        <taxon>Cypriniformes</taxon>
        <taxon>Danionidae</taxon>
        <taxon>Danioninae</taxon>
        <taxon>Danionella</taxon>
    </lineage>
</organism>
<evidence type="ECO:0000259" key="11">
    <source>
        <dbReference type="PROSITE" id="PS50222"/>
    </source>
</evidence>
<dbReference type="SUPFAM" id="SSF47473">
    <property type="entry name" value="EF-hand"/>
    <property type="match status" value="1"/>
</dbReference>
<keyword evidence="5" id="KW-0378">Hydrolase</keyword>
<dbReference type="CDD" id="cd00044">
    <property type="entry name" value="CysPc"/>
    <property type="match status" value="1"/>
</dbReference>
<dbReference type="Pfam" id="PF01067">
    <property type="entry name" value="Calpain_III"/>
    <property type="match status" value="1"/>
</dbReference>
<dbReference type="SMART" id="SM00230">
    <property type="entry name" value="CysPc"/>
    <property type="match status" value="1"/>
</dbReference>
<dbReference type="InterPro" id="IPR002048">
    <property type="entry name" value="EF_hand_dom"/>
</dbReference>
<dbReference type="Pfam" id="PF21875">
    <property type="entry name" value="CAPN13-like_C_EFh"/>
    <property type="match status" value="1"/>
</dbReference>
<dbReference type="GO" id="GO:0004198">
    <property type="term" value="F:calcium-dependent cysteine-type endopeptidase activity"/>
    <property type="evidence" value="ECO:0007669"/>
    <property type="project" value="InterPro"/>
</dbReference>
<dbReference type="PROSITE" id="PS50222">
    <property type="entry name" value="EF_HAND_2"/>
    <property type="match status" value="1"/>
</dbReference>
<evidence type="ECO:0000256" key="5">
    <source>
        <dbReference type="ARBA" id="ARBA00022801"/>
    </source>
</evidence>
<dbReference type="PRINTS" id="PR00704">
    <property type="entry name" value="CALPAIN"/>
</dbReference>
<dbReference type="InterPro" id="IPR001300">
    <property type="entry name" value="Peptidase_C2_calpain_cat"/>
</dbReference>
<evidence type="ECO:0000256" key="8">
    <source>
        <dbReference type="PIRSR" id="PIRSR622684-1"/>
    </source>
</evidence>
<evidence type="ECO:0000256" key="2">
    <source>
        <dbReference type="ARBA" id="ARBA00022670"/>
    </source>
</evidence>
<evidence type="ECO:0000259" key="10">
    <source>
        <dbReference type="PROSITE" id="PS50203"/>
    </source>
</evidence>
<dbReference type="InterPro" id="IPR011992">
    <property type="entry name" value="EF-hand-dom_pair"/>
</dbReference>
<dbReference type="InterPro" id="IPR033883">
    <property type="entry name" value="C2_III"/>
</dbReference>
<accession>A0A553QRB6</accession>
<comment type="caution">
    <text evidence="9">Lacks conserved residue(s) required for the propagation of feature annotation.</text>
</comment>
<dbReference type="Proteomes" id="UP000316079">
    <property type="component" value="Unassembled WGS sequence"/>
</dbReference>
<keyword evidence="4" id="KW-0677">Repeat</keyword>
<dbReference type="InterPro" id="IPR038765">
    <property type="entry name" value="Papain-like_cys_pep_sf"/>
</dbReference>
<evidence type="ECO:0000256" key="6">
    <source>
        <dbReference type="ARBA" id="ARBA00022807"/>
    </source>
</evidence>
<dbReference type="PANTHER" id="PTHR10183">
    <property type="entry name" value="CALPAIN"/>
    <property type="match status" value="1"/>
</dbReference>
<dbReference type="SUPFAM" id="SSF54001">
    <property type="entry name" value="Cysteine proteinases"/>
    <property type="match status" value="1"/>
</dbReference>
<reference evidence="12 13" key="1">
    <citation type="journal article" date="2019" name="Sci. Data">
        <title>Hybrid genome assembly and annotation of Danionella translucida.</title>
        <authorList>
            <person name="Kadobianskyi M."/>
            <person name="Schulze L."/>
            <person name="Schuelke M."/>
            <person name="Judkewitz B."/>
        </authorList>
    </citation>
    <scope>NUCLEOTIDE SEQUENCE [LARGE SCALE GENOMIC DNA]</scope>
    <source>
        <strain evidence="12 13">Bolton</strain>
    </source>
</reference>